<keyword evidence="1" id="KW-1133">Transmembrane helix</keyword>
<dbReference type="Proteomes" id="UP000542674">
    <property type="component" value="Unassembled WGS sequence"/>
</dbReference>
<evidence type="ECO:0008006" key="4">
    <source>
        <dbReference type="Google" id="ProtNLM"/>
    </source>
</evidence>
<evidence type="ECO:0000256" key="1">
    <source>
        <dbReference type="SAM" id="Phobius"/>
    </source>
</evidence>
<dbReference type="EMBL" id="JACHJS010000001">
    <property type="protein sequence ID" value="MBB4964938.1"/>
    <property type="molecule type" value="Genomic_DNA"/>
</dbReference>
<evidence type="ECO:0000313" key="2">
    <source>
        <dbReference type="EMBL" id="MBB4964938.1"/>
    </source>
</evidence>
<sequence length="157" mass="16906">MSVDFAWTPRPADWWVAQRTAVPLFRWAPLFALVLCATSLVVLWLDMLVPAVFGLVLAFVIFAAVPIGVSANFRGHPLADRPVTGSADAHSMRMVVGDAARTELGWVEVPGWTESSRVFVVRAPGDGTYAIPHRAFADAQAVAAFRALLVEHVGPAA</sequence>
<accession>A0A7W7WVW9</accession>
<proteinExistence type="predicted"/>
<comment type="caution">
    <text evidence="2">The sequence shown here is derived from an EMBL/GenBank/DDBJ whole genome shotgun (WGS) entry which is preliminary data.</text>
</comment>
<evidence type="ECO:0000313" key="3">
    <source>
        <dbReference type="Proteomes" id="UP000542674"/>
    </source>
</evidence>
<keyword evidence="3" id="KW-1185">Reference proteome</keyword>
<keyword evidence="1" id="KW-0812">Transmembrane</keyword>
<protein>
    <recommendedName>
        <fullName evidence="4">YcxB-like protein</fullName>
    </recommendedName>
</protein>
<feature type="transmembrane region" description="Helical" evidence="1">
    <location>
        <begin position="51"/>
        <end position="71"/>
    </location>
</feature>
<dbReference type="RefSeq" id="WP_184668247.1">
    <property type="nucleotide sequence ID" value="NZ_BAABAI010000039.1"/>
</dbReference>
<organism evidence="2 3">
    <name type="scientific">Saccharothrix violaceirubra</name>
    <dbReference type="NCBI Taxonomy" id="413306"/>
    <lineage>
        <taxon>Bacteria</taxon>
        <taxon>Bacillati</taxon>
        <taxon>Actinomycetota</taxon>
        <taxon>Actinomycetes</taxon>
        <taxon>Pseudonocardiales</taxon>
        <taxon>Pseudonocardiaceae</taxon>
        <taxon>Saccharothrix</taxon>
    </lineage>
</organism>
<dbReference type="AlphaFoldDB" id="A0A7W7WVW9"/>
<reference evidence="2 3" key="1">
    <citation type="submission" date="2020-08" db="EMBL/GenBank/DDBJ databases">
        <title>Sequencing the genomes of 1000 actinobacteria strains.</title>
        <authorList>
            <person name="Klenk H.-P."/>
        </authorList>
    </citation>
    <scope>NUCLEOTIDE SEQUENCE [LARGE SCALE GENOMIC DNA]</scope>
    <source>
        <strain evidence="2 3">DSM 45084</strain>
    </source>
</reference>
<gene>
    <name evidence="2" type="ORF">F4559_002297</name>
</gene>
<name>A0A7W7WVW9_9PSEU</name>
<keyword evidence="1" id="KW-0472">Membrane</keyword>
<feature type="transmembrane region" description="Helical" evidence="1">
    <location>
        <begin position="24"/>
        <end position="45"/>
    </location>
</feature>